<name>A0AAD5QVN2_PARTN</name>
<evidence type="ECO:0000313" key="3">
    <source>
        <dbReference type="Proteomes" id="UP001196413"/>
    </source>
</evidence>
<protein>
    <submittedName>
        <fullName evidence="2">Uncharacterized protein</fullName>
    </submittedName>
</protein>
<reference evidence="2" key="1">
    <citation type="submission" date="2021-06" db="EMBL/GenBank/DDBJ databases">
        <title>Parelaphostrongylus tenuis whole genome reference sequence.</title>
        <authorList>
            <person name="Garwood T.J."/>
            <person name="Larsen P.A."/>
            <person name="Fountain-Jones N.M."/>
            <person name="Garbe J.R."/>
            <person name="Macchietto M.G."/>
            <person name="Kania S.A."/>
            <person name="Gerhold R.W."/>
            <person name="Richards J.E."/>
            <person name="Wolf T.M."/>
        </authorList>
    </citation>
    <scope>NUCLEOTIDE SEQUENCE</scope>
    <source>
        <strain evidence="2">MNPRO001-30</strain>
        <tissue evidence="2">Meninges</tissue>
    </source>
</reference>
<evidence type="ECO:0000256" key="1">
    <source>
        <dbReference type="SAM" id="MobiDB-lite"/>
    </source>
</evidence>
<evidence type="ECO:0000313" key="2">
    <source>
        <dbReference type="EMBL" id="KAJ1361376.1"/>
    </source>
</evidence>
<dbReference type="AlphaFoldDB" id="A0AAD5QVN2"/>
<dbReference type="EMBL" id="JAHQIW010004187">
    <property type="protein sequence ID" value="KAJ1361376.1"/>
    <property type="molecule type" value="Genomic_DNA"/>
</dbReference>
<gene>
    <name evidence="2" type="ORF">KIN20_020606</name>
</gene>
<sequence length="79" mass="8569">MPDETATMDGNREKTRRMEDVAGSAQFVETDRQVSKQVSFPSPDMRCRLPAAGLCKYAFAYNANVSGSNASVTFGLSVT</sequence>
<keyword evidence="3" id="KW-1185">Reference proteome</keyword>
<feature type="region of interest" description="Disordered" evidence="1">
    <location>
        <begin position="1"/>
        <end position="21"/>
    </location>
</feature>
<feature type="compositionally biased region" description="Basic and acidic residues" evidence="1">
    <location>
        <begin position="10"/>
        <end position="20"/>
    </location>
</feature>
<proteinExistence type="predicted"/>
<accession>A0AAD5QVN2</accession>
<dbReference type="Proteomes" id="UP001196413">
    <property type="component" value="Unassembled WGS sequence"/>
</dbReference>
<comment type="caution">
    <text evidence="2">The sequence shown here is derived from an EMBL/GenBank/DDBJ whole genome shotgun (WGS) entry which is preliminary data.</text>
</comment>
<organism evidence="2 3">
    <name type="scientific">Parelaphostrongylus tenuis</name>
    <name type="common">Meningeal worm</name>
    <dbReference type="NCBI Taxonomy" id="148309"/>
    <lineage>
        <taxon>Eukaryota</taxon>
        <taxon>Metazoa</taxon>
        <taxon>Ecdysozoa</taxon>
        <taxon>Nematoda</taxon>
        <taxon>Chromadorea</taxon>
        <taxon>Rhabditida</taxon>
        <taxon>Rhabditina</taxon>
        <taxon>Rhabditomorpha</taxon>
        <taxon>Strongyloidea</taxon>
        <taxon>Metastrongylidae</taxon>
        <taxon>Parelaphostrongylus</taxon>
    </lineage>
</organism>